<feature type="transmembrane region" description="Helical" evidence="1">
    <location>
        <begin position="12"/>
        <end position="32"/>
    </location>
</feature>
<keyword evidence="3" id="KW-1185">Reference proteome</keyword>
<reference evidence="2 3" key="1">
    <citation type="journal article" date="2016" name="Nat. Commun.">
        <title>Extremotolerant tardigrade genome and improved radiotolerance of human cultured cells by tardigrade-unique protein.</title>
        <authorList>
            <person name="Hashimoto T."/>
            <person name="Horikawa D.D."/>
            <person name="Saito Y."/>
            <person name="Kuwahara H."/>
            <person name="Kozuka-Hata H."/>
            <person name="Shin-I T."/>
            <person name="Minakuchi Y."/>
            <person name="Ohishi K."/>
            <person name="Motoyama A."/>
            <person name="Aizu T."/>
            <person name="Enomoto A."/>
            <person name="Kondo K."/>
            <person name="Tanaka S."/>
            <person name="Hara Y."/>
            <person name="Koshikawa S."/>
            <person name="Sagara H."/>
            <person name="Miura T."/>
            <person name="Yokobori S."/>
            <person name="Miyagawa K."/>
            <person name="Suzuki Y."/>
            <person name="Kubo T."/>
            <person name="Oyama M."/>
            <person name="Kohara Y."/>
            <person name="Fujiyama A."/>
            <person name="Arakawa K."/>
            <person name="Katayama T."/>
            <person name="Toyoda A."/>
            <person name="Kunieda T."/>
        </authorList>
    </citation>
    <scope>NUCLEOTIDE SEQUENCE [LARGE SCALE GENOMIC DNA]</scope>
    <source>
        <strain evidence="2 3">YOKOZUNA-1</strain>
    </source>
</reference>
<keyword evidence="1" id="KW-1133">Transmembrane helix</keyword>
<dbReference type="Proteomes" id="UP000186922">
    <property type="component" value="Unassembled WGS sequence"/>
</dbReference>
<keyword evidence="1" id="KW-0472">Membrane</keyword>
<gene>
    <name evidence="2" type="primary">RvY_02056-1</name>
    <name evidence="2" type="synonym">RvY_02056.1</name>
    <name evidence="2" type="ORF">RvY_02056</name>
</gene>
<dbReference type="EMBL" id="BDGG01000001">
    <property type="protein sequence ID" value="GAU89512.1"/>
    <property type="molecule type" value="Genomic_DNA"/>
</dbReference>
<evidence type="ECO:0000313" key="3">
    <source>
        <dbReference type="Proteomes" id="UP000186922"/>
    </source>
</evidence>
<organism evidence="2 3">
    <name type="scientific">Ramazzottius varieornatus</name>
    <name type="common">Water bear</name>
    <name type="synonym">Tardigrade</name>
    <dbReference type="NCBI Taxonomy" id="947166"/>
    <lineage>
        <taxon>Eukaryota</taxon>
        <taxon>Metazoa</taxon>
        <taxon>Ecdysozoa</taxon>
        <taxon>Tardigrada</taxon>
        <taxon>Eutardigrada</taxon>
        <taxon>Parachela</taxon>
        <taxon>Hypsibioidea</taxon>
        <taxon>Ramazzottiidae</taxon>
        <taxon>Ramazzottius</taxon>
    </lineage>
</organism>
<accession>A0A1D1UPD6</accession>
<evidence type="ECO:0000256" key="1">
    <source>
        <dbReference type="SAM" id="Phobius"/>
    </source>
</evidence>
<dbReference type="AlphaFoldDB" id="A0A1D1UPD6"/>
<name>A0A1D1UPD6_RAMVA</name>
<comment type="caution">
    <text evidence="2">The sequence shown here is derived from an EMBL/GenBank/DDBJ whole genome shotgun (WGS) entry which is preliminary data.</text>
</comment>
<proteinExistence type="predicted"/>
<keyword evidence="1" id="KW-0812">Transmembrane</keyword>
<sequence>MQDKSPSWTTYVFGIVGFVALSIFTVISIRYGRLCYRRRMRSVNFYGPDMYVIKNKSRVLNVPRRKRNRKQSERIPTAVSTVPRNDDPVLLSYVTFDAM</sequence>
<evidence type="ECO:0000313" key="2">
    <source>
        <dbReference type="EMBL" id="GAU89512.1"/>
    </source>
</evidence>
<protein>
    <submittedName>
        <fullName evidence="2">Uncharacterized protein</fullName>
    </submittedName>
</protein>